<evidence type="ECO:0000256" key="5">
    <source>
        <dbReference type="ARBA" id="ARBA00022833"/>
    </source>
</evidence>
<dbReference type="CDD" id="cd06455">
    <property type="entry name" value="M3A_TOP"/>
    <property type="match status" value="1"/>
</dbReference>
<evidence type="ECO:0000256" key="2">
    <source>
        <dbReference type="ARBA" id="ARBA00022670"/>
    </source>
</evidence>
<sequence>MGYEGRTISNVPVLDEILKIRRQIADLMGFETYADFILDVKMAKNSKTALDFLYDLKDKLTPIGEAEKKVFLQMKKEEHAKRGLDFDNELYLWDYRYYDRLWTEQKLGLDDEKVKEYFPVNKVVPTILDIYRKLLSVNFYPIPKDSPEGKFWHDDVQGYAVWDHQDGKDGDFLGFMYLDLFPRENKYGHAAVWGLIPGFTKEDGERSYPVVCMVANLAKPTPNRPALMKHSDVVTFFHEMGHAFHGLCSKTQIPRFHGTSVARDFVEAPSQMLENWCFIPEQLKEMSEHYETGEHLPDDLIEGIVKSKNANLGLFNLRQLFLGIFDMTMHTSKEDLDLSKLWCETREKVSLVSTDGEVVGGQSAFGHIAGGYEAGYYGYLYSQVFAADMFETVFRADPMSPASGMKYRDSILKPGGSREEMDSLKEFLGREPNNEAFLKQLLSGAEPEAKL</sequence>
<dbReference type="GO" id="GO:0005758">
    <property type="term" value="C:mitochondrial intermembrane space"/>
    <property type="evidence" value="ECO:0007669"/>
    <property type="project" value="TreeGrafter"/>
</dbReference>
<feature type="domain" description="Peptidase M3A/M3B catalytic" evidence="9">
    <location>
        <begin position="7"/>
        <end position="440"/>
    </location>
</feature>
<dbReference type="PANTHER" id="PTHR11804:SF84">
    <property type="entry name" value="SACCHAROLYSIN"/>
    <property type="match status" value="1"/>
</dbReference>
<dbReference type="VEuPathDB" id="FungiDB:A1Q1_01047"/>
<evidence type="ECO:0000256" key="7">
    <source>
        <dbReference type="ARBA" id="ARBA00025208"/>
    </source>
</evidence>
<dbReference type="EMBL" id="ALBS01000148">
    <property type="protein sequence ID" value="EJT49790.1"/>
    <property type="molecule type" value="Genomic_DNA"/>
</dbReference>
<evidence type="ECO:0000259" key="9">
    <source>
        <dbReference type="Pfam" id="PF01432"/>
    </source>
</evidence>
<dbReference type="GO" id="GO:0004222">
    <property type="term" value="F:metalloendopeptidase activity"/>
    <property type="evidence" value="ECO:0007669"/>
    <property type="project" value="InterPro"/>
</dbReference>
<dbReference type="GO" id="GO:0006508">
    <property type="term" value="P:proteolysis"/>
    <property type="evidence" value="ECO:0007669"/>
    <property type="project" value="UniProtKB-KW"/>
</dbReference>
<dbReference type="FunFam" id="3.40.390.10:FF:000006">
    <property type="entry name" value="Thimet oligopeptidase 1"/>
    <property type="match status" value="1"/>
</dbReference>
<comment type="similarity">
    <text evidence="1 8">Belongs to the peptidase M3 family.</text>
</comment>
<evidence type="ECO:0000313" key="10">
    <source>
        <dbReference type="EMBL" id="EJT49790.1"/>
    </source>
</evidence>
<dbReference type="Pfam" id="PF01432">
    <property type="entry name" value="Peptidase_M3"/>
    <property type="match status" value="1"/>
</dbReference>
<keyword evidence="2 8" id="KW-0645">Protease</keyword>
<comment type="function">
    <text evidence="7">Cleaves proteins, imported into the mitochondrion, to their mature size. While most mitochondrial precursor proteins are processed to the mature form in one step by mitochondrial processing peptidase (MPP), the sequential cleavage by MIP of an octapeptide after initial processing by MPP is a required step for a subgroup of nuclear-encoded precursor proteins destined for the matrix or the inner membrane.</text>
</comment>
<dbReference type="GO" id="GO:0006518">
    <property type="term" value="P:peptide metabolic process"/>
    <property type="evidence" value="ECO:0007669"/>
    <property type="project" value="TreeGrafter"/>
</dbReference>
<evidence type="ECO:0000256" key="4">
    <source>
        <dbReference type="ARBA" id="ARBA00022801"/>
    </source>
</evidence>
<keyword evidence="6 8" id="KW-0482">Metalloprotease</keyword>
<dbReference type="InterPro" id="IPR024077">
    <property type="entry name" value="Neurolysin/TOP_dom2"/>
</dbReference>
<protein>
    <recommendedName>
        <fullName evidence="9">Peptidase M3A/M3B catalytic domain-containing protein</fullName>
    </recommendedName>
</protein>
<evidence type="ECO:0000313" key="11">
    <source>
        <dbReference type="Proteomes" id="UP000002748"/>
    </source>
</evidence>
<dbReference type="GeneID" id="25984561"/>
<dbReference type="Gene3D" id="3.40.390.10">
    <property type="entry name" value="Collagenase (Catalytic Domain)"/>
    <property type="match status" value="1"/>
</dbReference>
<keyword evidence="5 8" id="KW-0862">Zinc</keyword>
<dbReference type="Proteomes" id="UP000002748">
    <property type="component" value="Unassembled WGS sequence"/>
</dbReference>
<name>J4UER3_TRIAS</name>
<dbReference type="InterPro" id="IPR001567">
    <property type="entry name" value="Pept_M3A_M3B_dom"/>
</dbReference>
<dbReference type="KEGG" id="tasa:A1Q1_01047"/>
<dbReference type="InterPro" id="IPR045090">
    <property type="entry name" value="Pept_M3A_M3B"/>
</dbReference>
<dbReference type="RefSeq" id="XP_014180967.1">
    <property type="nucleotide sequence ID" value="XM_014325492.1"/>
</dbReference>
<gene>
    <name evidence="10" type="ORF">A1Q1_01047</name>
</gene>
<dbReference type="Gene3D" id="1.10.1370.10">
    <property type="entry name" value="Neurolysin, domain 3"/>
    <property type="match status" value="1"/>
</dbReference>
<comment type="caution">
    <text evidence="10">The sequence shown here is derived from an EMBL/GenBank/DDBJ whole genome shotgun (WGS) entry which is preliminary data.</text>
</comment>
<organism evidence="10 11">
    <name type="scientific">Trichosporon asahii var. asahii (strain ATCC 90039 / CBS 2479 / JCM 2466 / KCTC 7840 / NBRC 103889/ NCYC 2677 / UAMH 7654)</name>
    <name type="common">Yeast</name>
    <dbReference type="NCBI Taxonomy" id="1186058"/>
    <lineage>
        <taxon>Eukaryota</taxon>
        <taxon>Fungi</taxon>
        <taxon>Dikarya</taxon>
        <taxon>Basidiomycota</taxon>
        <taxon>Agaricomycotina</taxon>
        <taxon>Tremellomycetes</taxon>
        <taxon>Trichosporonales</taxon>
        <taxon>Trichosporonaceae</taxon>
        <taxon>Trichosporon</taxon>
    </lineage>
</organism>
<dbReference type="PANTHER" id="PTHR11804">
    <property type="entry name" value="PROTEASE M3 THIMET OLIGOPEPTIDASE-RELATED"/>
    <property type="match status" value="1"/>
</dbReference>
<proteinExistence type="inferred from homology"/>
<dbReference type="OrthoDB" id="534666at2759"/>
<accession>J4UER3</accession>
<dbReference type="HOGENOM" id="CLU_001805_3_0_1"/>
<reference evidence="10 11" key="1">
    <citation type="journal article" date="2012" name="Eukaryot. Cell">
        <title>Draft genome sequence of CBS 2479, the standard type strain of Trichosporon asahii.</title>
        <authorList>
            <person name="Yang R.Y."/>
            <person name="Li H.T."/>
            <person name="Zhu H."/>
            <person name="Zhou G.P."/>
            <person name="Wang M."/>
            <person name="Wang L."/>
        </authorList>
    </citation>
    <scope>NUCLEOTIDE SEQUENCE [LARGE SCALE GENOMIC DNA]</scope>
    <source>
        <strain evidence="11">ATCC 90039 / CBS 2479 / JCM 2466 / KCTC 7840 / NCYC 2677 / UAMH 7654</strain>
    </source>
</reference>
<evidence type="ECO:0000256" key="3">
    <source>
        <dbReference type="ARBA" id="ARBA00022723"/>
    </source>
</evidence>
<keyword evidence="4 8" id="KW-0378">Hydrolase</keyword>
<dbReference type="InterPro" id="IPR024079">
    <property type="entry name" value="MetalloPept_cat_dom_sf"/>
</dbReference>
<dbReference type="AlphaFoldDB" id="J4UER3"/>
<evidence type="ECO:0000256" key="6">
    <source>
        <dbReference type="ARBA" id="ARBA00023049"/>
    </source>
</evidence>
<comment type="cofactor">
    <cofactor evidence="8">
        <name>Zn(2+)</name>
        <dbReference type="ChEBI" id="CHEBI:29105"/>
    </cofactor>
    <text evidence="8">Binds 1 zinc ion.</text>
</comment>
<evidence type="ECO:0000256" key="1">
    <source>
        <dbReference type="ARBA" id="ARBA00006040"/>
    </source>
</evidence>
<dbReference type="SUPFAM" id="SSF55486">
    <property type="entry name" value="Metalloproteases ('zincins'), catalytic domain"/>
    <property type="match status" value="1"/>
</dbReference>
<keyword evidence="3 8" id="KW-0479">Metal-binding</keyword>
<dbReference type="GO" id="GO:0046872">
    <property type="term" value="F:metal ion binding"/>
    <property type="evidence" value="ECO:0007669"/>
    <property type="project" value="UniProtKB-UniRule"/>
</dbReference>
<evidence type="ECO:0000256" key="8">
    <source>
        <dbReference type="RuleBase" id="RU003435"/>
    </source>
</evidence>